<organism evidence="1 2">
    <name type="scientific">Lactuca saligna</name>
    <name type="common">Willowleaf lettuce</name>
    <dbReference type="NCBI Taxonomy" id="75948"/>
    <lineage>
        <taxon>Eukaryota</taxon>
        <taxon>Viridiplantae</taxon>
        <taxon>Streptophyta</taxon>
        <taxon>Embryophyta</taxon>
        <taxon>Tracheophyta</taxon>
        <taxon>Spermatophyta</taxon>
        <taxon>Magnoliopsida</taxon>
        <taxon>eudicotyledons</taxon>
        <taxon>Gunneridae</taxon>
        <taxon>Pentapetalae</taxon>
        <taxon>asterids</taxon>
        <taxon>campanulids</taxon>
        <taxon>Asterales</taxon>
        <taxon>Asteraceae</taxon>
        <taxon>Cichorioideae</taxon>
        <taxon>Cichorieae</taxon>
        <taxon>Lactucinae</taxon>
        <taxon>Lactuca</taxon>
    </lineage>
</organism>
<evidence type="ECO:0000313" key="1">
    <source>
        <dbReference type="EMBL" id="CAI9270509.1"/>
    </source>
</evidence>
<dbReference type="AlphaFoldDB" id="A0AA35Y7U6"/>
<reference evidence="1" key="1">
    <citation type="submission" date="2023-04" db="EMBL/GenBank/DDBJ databases">
        <authorList>
            <person name="Vijverberg K."/>
            <person name="Xiong W."/>
            <person name="Schranz E."/>
        </authorList>
    </citation>
    <scope>NUCLEOTIDE SEQUENCE</scope>
</reference>
<dbReference type="PANTHER" id="PTHR36893">
    <property type="entry name" value="OS01G0275950 PROTEIN"/>
    <property type="match status" value="1"/>
</dbReference>
<evidence type="ECO:0000313" key="2">
    <source>
        <dbReference type="Proteomes" id="UP001177003"/>
    </source>
</evidence>
<accession>A0AA35Y7U6</accession>
<dbReference type="EMBL" id="OX465078">
    <property type="protein sequence ID" value="CAI9270509.1"/>
    <property type="molecule type" value="Genomic_DNA"/>
</dbReference>
<name>A0AA35Y7U6_LACSI</name>
<sequence length="146" mass="16740">MSFWDVSAFFFRVYLKSGGDQKTAATLIDSASDIQSPPPPTLRLGLSMTSSVPKSASLTRLNWIKNKSQKRRMWVIAPHEFDVQAGYVVFVFLINHTVLALSEAGILYQMKLSENSQPRWVEYTPIQDSIKSRVISHNIERIWIYF</sequence>
<keyword evidence="2" id="KW-1185">Reference proteome</keyword>
<dbReference type="Proteomes" id="UP001177003">
    <property type="component" value="Chromosome 2"/>
</dbReference>
<protein>
    <submittedName>
        <fullName evidence="1">Uncharacterized protein</fullName>
    </submittedName>
</protein>
<gene>
    <name evidence="1" type="ORF">LSALG_LOCUS10816</name>
</gene>
<dbReference type="PANTHER" id="PTHR36893:SF1">
    <property type="entry name" value="BULB-TYPE LECTIN DOMAIN-CONTAINING PROTEIN"/>
    <property type="match status" value="1"/>
</dbReference>
<proteinExistence type="predicted"/>